<dbReference type="Proteomes" id="UP000000391">
    <property type="component" value="Chromosome"/>
</dbReference>
<keyword evidence="3" id="KW-1185">Reference proteome</keyword>
<dbReference type="InterPro" id="IPR001932">
    <property type="entry name" value="PPM-type_phosphatase-like_dom"/>
</dbReference>
<name>D7E682_METEZ</name>
<dbReference type="SMART" id="SM00332">
    <property type="entry name" value="PP2Cc"/>
    <property type="match status" value="1"/>
</dbReference>
<dbReference type="SUPFAM" id="SSF81606">
    <property type="entry name" value="PP2C-like"/>
    <property type="match status" value="1"/>
</dbReference>
<organism evidence="2 3">
    <name type="scientific">Methanohalobium evestigatum (strain ATCC BAA-1072 / DSM 3721 / NBRC 107634 / OCM 161 / Z-7303)</name>
    <dbReference type="NCBI Taxonomy" id="644295"/>
    <lineage>
        <taxon>Archaea</taxon>
        <taxon>Methanobacteriati</taxon>
        <taxon>Methanobacteriota</taxon>
        <taxon>Stenosarchaea group</taxon>
        <taxon>Methanomicrobia</taxon>
        <taxon>Methanosarcinales</taxon>
        <taxon>Methanosarcinaceae</taxon>
        <taxon>Methanohalobium</taxon>
    </lineage>
</organism>
<feature type="domain" description="PPM-type phosphatase" evidence="1">
    <location>
        <begin position="1"/>
        <end position="212"/>
    </location>
</feature>
<gene>
    <name evidence="2" type="ordered locus">Metev_0173</name>
</gene>
<dbReference type="KEGG" id="mev:Metev_0173"/>
<dbReference type="AlphaFoldDB" id="D7E682"/>
<proteinExistence type="predicted"/>
<evidence type="ECO:0000313" key="3">
    <source>
        <dbReference type="Proteomes" id="UP000000391"/>
    </source>
</evidence>
<dbReference type="InterPro" id="IPR036457">
    <property type="entry name" value="PPM-type-like_dom_sf"/>
</dbReference>
<dbReference type="EMBL" id="CP002069">
    <property type="protein sequence ID" value="ADI73104.1"/>
    <property type="molecule type" value="Genomic_DNA"/>
</dbReference>
<reference evidence="2 3" key="1">
    <citation type="submission" date="2010-06" db="EMBL/GenBank/DDBJ databases">
        <title>Complete sequence chromosome of Methanohalobium evestigatum Z-7303.</title>
        <authorList>
            <consortium name="US DOE Joint Genome Institute"/>
            <person name="Lucas S."/>
            <person name="Copeland A."/>
            <person name="Lapidus A."/>
            <person name="Cheng J.-F."/>
            <person name="Bruce D."/>
            <person name="Goodwin L."/>
            <person name="Pitluck S."/>
            <person name="Saunders E."/>
            <person name="Detter J.C."/>
            <person name="Han C."/>
            <person name="Tapia R."/>
            <person name="Land M."/>
            <person name="Hauser L."/>
            <person name="Kyrpides N."/>
            <person name="Mikhailova N."/>
            <person name="Sieprawska-Lupa M."/>
            <person name="Whitman W.B."/>
            <person name="Anderson I."/>
            <person name="Woyke T."/>
        </authorList>
    </citation>
    <scope>NUCLEOTIDE SEQUENCE [LARGE SCALE GENOMIC DNA]</scope>
    <source>
        <strain evidence="3">ATCC BAA-1072 / DSM 3721 / NBRC 107634 / OCM 161 / Z-7303</strain>
    </source>
</reference>
<protein>
    <submittedName>
        <fullName evidence="2">Protein serine/threonine phosphatase</fullName>
    </submittedName>
</protein>
<dbReference type="STRING" id="644295.Metev_0173"/>
<evidence type="ECO:0000313" key="2">
    <source>
        <dbReference type="EMBL" id="ADI73104.1"/>
    </source>
</evidence>
<dbReference type="PROSITE" id="PS51746">
    <property type="entry name" value="PPM_2"/>
    <property type="match status" value="1"/>
</dbReference>
<dbReference type="CDD" id="cd00143">
    <property type="entry name" value="PP2Cc"/>
    <property type="match status" value="1"/>
</dbReference>
<dbReference type="Gene3D" id="3.60.40.10">
    <property type="entry name" value="PPM-type phosphatase domain"/>
    <property type="match status" value="1"/>
</dbReference>
<dbReference type="HOGENOM" id="CLU_034545_4_2_2"/>
<sequence length="212" mass="23341">MLAVADGVGGNNAGEVASNLAVHEITNMMYSYPVGEMETEDVINFLKVAHQKVREVINKESVGEKVGMDTTLVSSVIKDDIAVIANTGDSKAFVIDKGGNVKLKTKEHTYPQYLFDEGIINKDDVKNHPLNNMLTCSITGNFTVDTYKVDLISGDSIILTSDGIHDYIYKEDIISSIKDNIFGNNPREVVAEISEKAFMSSKDNFTVLLYKH</sequence>
<dbReference type="SMART" id="SM00331">
    <property type="entry name" value="PP2C_SIG"/>
    <property type="match status" value="1"/>
</dbReference>
<evidence type="ECO:0000259" key="1">
    <source>
        <dbReference type="PROSITE" id="PS51746"/>
    </source>
</evidence>
<dbReference type="Pfam" id="PF13672">
    <property type="entry name" value="PP2C_2"/>
    <property type="match status" value="1"/>
</dbReference>
<accession>D7E682</accession>